<dbReference type="Pfam" id="PF06742">
    <property type="entry name" value="DUF1214"/>
    <property type="match status" value="2"/>
</dbReference>
<evidence type="ECO:0000259" key="1">
    <source>
        <dbReference type="Pfam" id="PF06742"/>
    </source>
</evidence>
<sequence length="402" mass="43865">MDRRDFVRGAGALGSLGLLPGAASLAGEPSGSGEGTGVASRDAMLGLLDTLRELQDTYLTPRYGISRPADIAEGERMLAHLLHTGLQFFLEADPARPRFTPYVTPQRKLLGDNPDALYYFAPIRGDRRYRIRGRLGGATFTSFTVEAGSGEGGAATASVAELDDSRLEVAADGSFEILLGGDRPATGNWMPLAPEAGQVTTRHYYETPACIAADPHAGQELDIEAVDPPPLAPWGGDAGIASRLGRVANFVREHLALAVPDPASRPDIPWVSTTPNRFAAPGQWRSESGYGNLSAWYAMAPYVLRPGEALEIRGRFPDCRFANVVLWNRFMQTFDYTRRQVSFNRNQLQYEDDGSFRLYVAHEDPGHANWLATEGRVSGLVYWRYLLLVTPPQAVTARVVSL</sequence>
<dbReference type="AlphaFoldDB" id="A0A939DJ02"/>
<feature type="domain" description="DUF1214" evidence="1">
    <location>
        <begin position="122"/>
        <end position="204"/>
    </location>
</feature>
<feature type="domain" description="DUF1214" evidence="1">
    <location>
        <begin position="331"/>
        <end position="376"/>
    </location>
</feature>
<dbReference type="EMBL" id="JAFKCZ010000021">
    <property type="protein sequence ID" value="MBN7798984.1"/>
    <property type="molecule type" value="Genomic_DNA"/>
</dbReference>
<dbReference type="SUPFAM" id="SSF160935">
    <property type="entry name" value="VPA0735-like"/>
    <property type="match status" value="2"/>
</dbReference>
<dbReference type="Gene3D" id="2.60.120.600">
    <property type="entry name" value="Domain of unknown function DUF1214, C-terminal domain"/>
    <property type="match status" value="1"/>
</dbReference>
<comment type="caution">
    <text evidence="2">The sequence shown here is derived from an EMBL/GenBank/DDBJ whole genome shotgun (WGS) entry which is preliminary data.</text>
</comment>
<name>A0A939DJ02_9GAMM</name>
<evidence type="ECO:0000313" key="3">
    <source>
        <dbReference type="Proteomes" id="UP000664303"/>
    </source>
</evidence>
<accession>A0A939DJ02</accession>
<gene>
    <name evidence="2" type="ORF">JYP50_20475</name>
</gene>
<dbReference type="InterPro" id="IPR010621">
    <property type="entry name" value="DUF1214"/>
</dbReference>
<keyword evidence="3" id="KW-1185">Reference proteome</keyword>
<protein>
    <submittedName>
        <fullName evidence="2">DUF1214 domain-containing protein</fullName>
    </submittedName>
</protein>
<dbReference type="Proteomes" id="UP000664303">
    <property type="component" value="Unassembled WGS sequence"/>
</dbReference>
<proteinExistence type="predicted"/>
<dbReference type="RefSeq" id="WP_206562428.1">
    <property type="nucleotide sequence ID" value="NZ_JAFKCZ010000021.1"/>
</dbReference>
<evidence type="ECO:0000313" key="2">
    <source>
        <dbReference type="EMBL" id="MBN7798984.1"/>
    </source>
</evidence>
<reference evidence="2" key="1">
    <citation type="submission" date="2021-02" db="EMBL/GenBank/DDBJ databases">
        <title>PHA producing bacteria isolated from coastal sediment in Guangdong, Shenzhen.</title>
        <authorList>
            <person name="Zheng W."/>
            <person name="Yu S."/>
            <person name="Huang Y."/>
        </authorList>
    </citation>
    <scope>NUCLEOTIDE SEQUENCE</scope>
    <source>
        <strain evidence="2">TN14-10</strain>
    </source>
</reference>
<dbReference type="InterPro" id="IPR037049">
    <property type="entry name" value="DUF1214_C_sf"/>
</dbReference>
<organism evidence="2 3">
    <name type="scientific">Parahaliea mediterranea</name>
    <dbReference type="NCBI Taxonomy" id="651086"/>
    <lineage>
        <taxon>Bacteria</taxon>
        <taxon>Pseudomonadati</taxon>
        <taxon>Pseudomonadota</taxon>
        <taxon>Gammaproteobacteria</taxon>
        <taxon>Cellvibrionales</taxon>
        <taxon>Halieaceae</taxon>
        <taxon>Parahaliea</taxon>
    </lineage>
</organism>